<dbReference type="SMR" id="A0A7I8WWX2"/>
<feature type="compositionally biased region" description="Acidic residues" evidence="7">
    <location>
        <begin position="343"/>
        <end position="354"/>
    </location>
</feature>
<dbReference type="InterPro" id="IPR012948">
    <property type="entry name" value="AARP2CN"/>
</dbReference>
<feature type="compositionally biased region" description="Acidic residues" evidence="7">
    <location>
        <begin position="383"/>
        <end position="411"/>
    </location>
</feature>
<dbReference type="Proteomes" id="UP000659654">
    <property type="component" value="Unassembled WGS sequence"/>
</dbReference>
<dbReference type="Pfam" id="PF08142">
    <property type="entry name" value="AARP2CN"/>
    <property type="match status" value="1"/>
</dbReference>
<proteinExistence type="inferred from homology"/>
<evidence type="ECO:0000256" key="4">
    <source>
        <dbReference type="ARBA" id="ARBA00037087"/>
    </source>
</evidence>
<protein>
    <recommendedName>
        <fullName evidence="6">Pre-rRNA-processing protein TSR1 homolog</fullName>
    </recommendedName>
</protein>
<dbReference type="GO" id="GO:0000462">
    <property type="term" value="P:maturation of SSU-rRNA from tricistronic rRNA transcript (SSU-rRNA, 5.8S rRNA, LSU-rRNA)"/>
    <property type="evidence" value="ECO:0007669"/>
    <property type="project" value="TreeGrafter"/>
</dbReference>
<feature type="compositionally biased region" description="Basic residues" evidence="7">
    <location>
        <begin position="11"/>
        <end position="23"/>
    </location>
</feature>
<dbReference type="GO" id="GO:0005525">
    <property type="term" value="F:GTP binding"/>
    <property type="evidence" value="ECO:0007669"/>
    <property type="project" value="TreeGrafter"/>
</dbReference>
<dbReference type="EMBL" id="CAJFDI010000002">
    <property type="protein sequence ID" value="CAD5216483.1"/>
    <property type="molecule type" value="Genomic_DNA"/>
</dbReference>
<feature type="region of interest" description="Disordered" evidence="7">
    <location>
        <begin position="377"/>
        <end position="466"/>
    </location>
</feature>
<keyword evidence="10" id="KW-1185">Reference proteome</keyword>
<dbReference type="AlphaFoldDB" id="A0A7I8WWX2"/>
<dbReference type="InterPro" id="IPR030387">
    <property type="entry name" value="G_Bms1/Tsr1_dom"/>
</dbReference>
<evidence type="ECO:0000256" key="1">
    <source>
        <dbReference type="ARBA" id="ARBA00004604"/>
    </source>
</evidence>
<dbReference type="GO" id="GO:0034511">
    <property type="term" value="F:U3 snoRNA binding"/>
    <property type="evidence" value="ECO:0007669"/>
    <property type="project" value="TreeGrafter"/>
</dbReference>
<dbReference type="PANTHER" id="PTHR12858">
    <property type="entry name" value="RIBOSOME BIOGENESIS PROTEIN"/>
    <property type="match status" value="1"/>
</dbReference>
<dbReference type="Pfam" id="PF04950">
    <property type="entry name" value="RIBIOP_C"/>
    <property type="match status" value="1"/>
</dbReference>
<dbReference type="GO" id="GO:0000479">
    <property type="term" value="P:endonucleolytic cleavage of tricistronic rRNA transcript (SSU-rRNA, 5.8S rRNA, LSU-rRNA)"/>
    <property type="evidence" value="ECO:0007669"/>
    <property type="project" value="TreeGrafter"/>
</dbReference>
<keyword evidence="3" id="KW-0539">Nucleus</keyword>
<dbReference type="EMBL" id="CAJFCV020000002">
    <property type="protein sequence ID" value="CAG9099696.1"/>
    <property type="molecule type" value="Genomic_DNA"/>
</dbReference>
<feature type="domain" description="Bms1-type G" evidence="8">
    <location>
        <begin position="84"/>
        <end position="244"/>
    </location>
</feature>
<dbReference type="Proteomes" id="UP000582659">
    <property type="component" value="Unassembled WGS sequence"/>
</dbReference>
<evidence type="ECO:0000256" key="6">
    <source>
        <dbReference type="ARBA" id="ARBA00040070"/>
    </source>
</evidence>
<evidence type="ECO:0000313" key="10">
    <source>
        <dbReference type="Proteomes" id="UP000659654"/>
    </source>
</evidence>
<dbReference type="GO" id="GO:0030688">
    <property type="term" value="C:preribosome, small subunit precursor"/>
    <property type="evidence" value="ECO:0007669"/>
    <property type="project" value="TreeGrafter"/>
</dbReference>
<comment type="function">
    <text evidence="4">Required during maturation of the 40S ribosomal subunit in the nucleolus.</text>
</comment>
<accession>A0A7I8WWX2</accession>
<evidence type="ECO:0000256" key="2">
    <source>
        <dbReference type="ARBA" id="ARBA00022517"/>
    </source>
</evidence>
<comment type="similarity">
    <text evidence="5">Belongs to the TRAFAC class translation factor GTPase superfamily. Bms1-like GTPase family. TSR1 subfamily.</text>
</comment>
<dbReference type="GO" id="GO:0005730">
    <property type="term" value="C:nucleolus"/>
    <property type="evidence" value="ECO:0007669"/>
    <property type="project" value="UniProtKB-SubCell"/>
</dbReference>
<feature type="region of interest" description="Disordered" evidence="7">
    <location>
        <begin position="336"/>
        <end position="357"/>
    </location>
</feature>
<evidence type="ECO:0000313" key="9">
    <source>
        <dbReference type="EMBL" id="CAD5216483.1"/>
    </source>
</evidence>
<dbReference type="PANTHER" id="PTHR12858:SF1">
    <property type="entry name" value="PRE-RRNA-PROCESSING PROTEIN TSR1 HOMOLOG"/>
    <property type="match status" value="1"/>
</dbReference>
<dbReference type="SMART" id="SM01362">
    <property type="entry name" value="DUF663"/>
    <property type="match status" value="1"/>
</dbReference>
<dbReference type="SMART" id="SM00785">
    <property type="entry name" value="AARP2CN"/>
    <property type="match status" value="1"/>
</dbReference>
<comment type="caution">
    <text evidence="9">The sequence shown here is derived from an EMBL/GenBank/DDBJ whole genome shotgun (WGS) entry which is preliminary data.</text>
</comment>
<dbReference type="Pfam" id="PF22298">
    <property type="entry name" value="Tsr1_G-like"/>
    <property type="match status" value="1"/>
</dbReference>
<dbReference type="PROSITE" id="PS51714">
    <property type="entry name" value="G_BMS1"/>
    <property type="match status" value="1"/>
</dbReference>
<dbReference type="InterPro" id="IPR039761">
    <property type="entry name" value="Bms1/Tsr1"/>
</dbReference>
<evidence type="ECO:0000256" key="5">
    <source>
        <dbReference type="ARBA" id="ARBA00038288"/>
    </source>
</evidence>
<keyword evidence="2" id="KW-0690">Ribosome biogenesis</keyword>
<dbReference type="InterPro" id="IPR007034">
    <property type="entry name" value="BMS1_TSR1_C"/>
</dbReference>
<name>A0A7I8WWX2_BURXY</name>
<evidence type="ECO:0000256" key="7">
    <source>
        <dbReference type="SAM" id="MobiDB-lite"/>
    </source>
</evidence>
<feature type="region of interest" description="Disordered" evidence="7">
    <location>
        <begin position="1"/>
        <end position="23"/>
    </location>
</feature>
<dbReference type="GO" id="GO:0003924">
    <property type="term" value="F:GTPase activity"/>
    <property type="evidence" value="ECO:0007669"/>
    <property type="project" value="TreeGrafter"/>
</dbReference>
<dbReference type="OrthoDB" id="119302at2759"/>
<feature type="compositionally biased region" description="Basic and acidic residues" evidence="7">
    <location>
        <begin position="455"/>
        <end position="466"/>
    </location>
</feature>
<sequence length="795" mass="90998">MQAHRAGVFKQVHKSHRVGRHRTKREIHRDVKGKKITKKVNGAGAKLARIISNVDRKNQRKHWREFKNHLIQERARLEGGPNRAPQMVTVLCLDDELLATEVVDKLLKVDESAVITTSDRAGITFLNLPRFKSRFGFLCPNPKMLESLLDAVKVSDALLIVWPTDGEMTPEQMELLDILLAHGTASPVHVVAGLPPNGKQREQLRKQLEKKINKWMSSKRGISFLDSDSNSLNLLRHLSTLKKKTHQIRRPFLLVEQAELVDDESGIGTLKVTGYVRGPPLNVNRLVHIQGWGDFQIEKIVDGRDPRPLKRKVYDPNSKPDVIAVADQALQESLQSEVVPDPMESEQPEIDENPQFDGVFKVPKLKRKVPAGMSEYQASWIIDNEDYDDDEEGEDDDDEDLDEEDESDDNDGDRLDKDMNPLEEDDEMDAASVGSAMNETISMAGIEDRPADEDEVRKFREENEDRKWPDQMECPMDQQARVRFQKYRGLKSFRTSPWDVKENLPIDYARIFKFACFSRTKRLVVKTQESDYSDQNANQVAKTGSYVTVYLKNVPSHILNEIDPRYPLALYGLLKHENKFSVMNVVLRKYNGCKIPIKNKESLVFHVGSRRFVVDPIFSEHSTGDKFKMERFMPEGTPFVASFYGPVTFGPCPVLVFKRDVDGNESFVAYGSVLNANPDRIVLKRIVLTGHPYKINKRSAVVRFMFFNKEDIDWFKPVELYTDNGHRGHIKDSIGTHGLMKCVFNLPLGKQDAVKMNLFKRVFPRWTFTPHFIQKKSVSPIVELPTGFSKDVEME</sequence>
<organism evidence="9 10">
    <name type="scientific">Bursaphelenchus xylophilus</name>
    <name type="common">Pinewood nematode worm</name>
    <name type="synonym">Aphelenchoides xylophilus</name>
    <dbReference type="NCBI Taxonomy" id="6326"/>
    <lineage>
        <taxon>Eukaryota</taxon>
        <taxon>Metazoa</taxon>
        <taxon>Ecdysozoa</taxon>
        <taxon>Nematoda</taxon>
        <taxon>Chromadorea</taxon>
        <taxon>Rhabditida</taxon>
        <taxon>Tylenchina</taxon>
        <taxon>Tylenchomorpha</taxon>
        <taxon>Aphelenchoidea</taxon>
        <taxon>Aphelenchoididae</taxon>
        <taxon>Bursaphelenchus</taxon>
    </lineage>
</organism>
<gene>
    <name evidence="9" type="ORF">BXYJ_LOCUS4555</name>
</gene>
<comment type="subcellular location">
    <subcellularLocation>
        <location evidence="1">Nucleus</location>
        <location evidence="1">Nucleolus</location>
    </subcellularLocation>
</comment>
<reference evidence="9" key="1">
    <citation type="submission" date="2020-09" db="EMBL/GenBank/DDBJ databases">
        <authorList>
            <person name="Kikuchi T."/>
        </authorList>
    </citation>
    <scope>NUCLEOTIDE SEQUENCE</scope>
    <source>
        <strain evidence="9">Ka4C1</strain>
    </source>
</reference>
<evidence type="ECO:0000259" key="8">
    <source>
        <dbReference type="PROSITE" id="PS51714"/>
    </source>
</evidence>
<evidence type="ECO:0000256" key="3">
    <source>
        <dbReference type="ARBA" id="ARBA00023242"/>
    </source>
</evidence>